<feature type="transmembrane region" description="Helical" evidence="1">
    <location>
        <begin position="61"/>
        <end position="77"/>
    </location>
</feature>
<gene>
    <name evidence="2" type="ORF">GLS40_16550</name>
</gene>
<accession>A0A844W909</accession>
<sequence>MISGILTGAPAWVWPLLGLLVMLGLLSMRSRVSRVWPFYLMPLLAILAVRAVGGLHVSPELWGLFAAAYGMGAVLGWRVQPHWINGRDETRVALKGEALTLVMVLTVFVANFTAGTMKAVAPQVAEGTGFQFGFVLIVGLVSGLFLGRSLAILRAPRAGMSLQGRDTTRLNDANRHHA</sequence>
<evidence type="ECO:0000313" key="2">
    <source>
        <dbReference type="EMBL" id="MWB79645.1"/>
    </source>
</evidence>
<comment type="caution">
    <text evidence="2">The sequence shown here is derived from an EMBL/GenBank/DDBJ whole genome shotgun (WGS) entry which is preliminary data.</text>
</comment>
<feature type="transmembrane region" description="Helical" evidence="1">
    <location>
        <begin position="129"/>
        <end position="147"/>
    </location>
</feature>
<dbReference type="EMBL" id="WNXQ01000013">
    <property type="protein sequence ID" value="MWB79645.1"/>
    <property type="molecule type" value="Genomic_DNA"/>
</dbReference>
<name>A0A844W909_9RHOB</name>
<keyword evidence="1" id="KW-1133">Transmembrane helix</keyword>
<proteinExistence type="predicted"/>
<protein>
    <submittedName>
        <fullName evidence="2">Uncharacterized protein</fullName>
    </submittedName>
</protein>
<keyword evidence="3" id="KW-1185">Reference proteome</keyword>
<dbReference type="InterPro" id="IPR046730">
    <property type="entry name" value="DUF6622"/>
</dbReference>
<evidence type="ECO:0000256" key="1">
    <source>
        <dbReference type="SAM" id="Phobius"/>
    </source>
</evidence>
<dbReference type="Proteomes" id="UP000443843">
    <property type="component" value="Unassembled WGS sequence"/>
</dbReference>
<organism evidence="2 3">
    <name type="scientific">Pseudooceanicola pacificus</name>
    <dbReference type="NCBI Taxonomy" id="2676438"/>
    <lineage>
        <taxon>Bacteria</taxon>
        <taxon>Pseudomonadati</taxon>
        <taxon>Pseudomonadota</taxon>
        <taxon>Alphaproteobacteria</taxon>
        <taxon>Rhodobacterales</taxon>
        <taxon>Paracoccaceae</taxon>
        <taxon>Pseudooceanicola</taxon>
    </lineage>
</organism>
<feature type="transmembrane region" description="Helical" evidence="1">
    <location>
        <begin position="12"/>
        <end position="28"/>
    </location>
</feature>
<reference evidence="2 3" key="1">
    <citation type="submission" date="2019-11" db="EMBL/GenBank/DDBJ databases">
        <title>Pseudooceanicola pacifica sp. nov., isolated from deep-sea sediment of the Pacific Ocean.</title>
        <authorList>
            <person name="Lyu L."/>
        </authorList>
    </citation>
    <scope>NUCLEOTIDE SEQUENCE [LARGE SCALE GENOMIC DNA]</scope>
    <source>
        <strain evidence="2 3">216_PA32_1</strain>
    </source>
</reference>
<evidence type="ECO:0000313" key="3">
    <source>
        <dbReference type="Proteomes" id="UP000443843"/>
    </source>
</evidence>
<dbReference type="RefSeq" id="WP_160383773.1">
    <property type="nucleotide sequence ID" value="NZ_WNXQ01000013.1"/>
</dbReference>
<dbReference type="Pfam" id="PF20327">
    <property type="entry name" value="DUF6622"/>
    <property type="match status" value="1"/>
</dbReference>
<keyword evidence="1" id="KW-0812">Transmembrane</keyword>
<feature type="transmembrane region" description="Helical" evidence="1">
    <location>
        <begin position="35"/>
        <end position="55"/>
    </location>
</feature>
<dbReference type="AlphaFoldDB" id="A0A844W909"/>
<feature type="transmembrane region" description="Helical" evidence="1">
    <location>
        <begin position="98"/>
        <end position="117"/>
    </location>
</feature>
<keyword evidence="1" id="KW-0472">Membrane</keyword>